<comment type="caution">
    <text evidence="2">The sequence shown here is derived from an EMBL/GenBank/DDBJ whole genome shotgun (WGS) entry which is preliminary data.</text>
</comment>
<dbReference type="EMBL" id="JAEFCI010013180">
    <property type="protein sequence ID" value="KAG5455555.1"/>
    <property type="molecule type" value="Genomic_DNA"/>
</dbReference>
<organism evidence="2 3">
    <name type="scientific">Olpidium bornovanus</name>
    <dbReference type="NCBI Taxonomy" id="278681"/>
    <lineage>
        <taxon>Eukaryota</taxon>
        <taxon>Fungi</taxon>
        <taxon>Fungi incertae sedis</taxon>
        <taxon>Olpidiomycota</taxon>
        <taxon>Olpidiomycotina</taxon>
        <taxon>Olpidiomycetes</taxon>
        <taxon>Olpidiales</taxon>
        <taxon>Olpidiaceae</taxon>
        <taxon>Olpidium</taxon>
    </lineage>
</organism>
<gene>
    <name evidence="2" type="ORF">BJ554DRAFT_4995</name>
</gene>
<protein>
    <submittedName>
        <fullName evidence="2">Uncharacterized protein</fullName>
    </submittedName>
</protein>
<name>A0A8H8DED5_9FUNG</name>
<dbReference type="AlphaFoldDB" id="A0A8H8DED5"/>
<proteinExistence type="predicted"/>
<feature type="compositionally biased region" description="Gly residues" evidence="1">
    <location>
        <begin position="21"/>
        <end position="31"/>
    </location>
</feature>
<keyword evidence="3" id="KW-1185">Reference proteome</keyword>
<feature type="compositionally biased region" description="Low complexity" evidence="1">
    <location>
        <begin position="44"/>
        <end position="66"/>
    </location>
</feature>
<evidence type="ECO:0000256" key="1">
    <source>
        <dbReference type="SAM" id="MobiDB-lite"/>
    </source>
</evidence>
<feature type="region of interest" description="Disordered" evidence="1">
    <location>
        <begin position="1"/>
        <end position="66"/>
    </location>
</feature>
<evidence type="ECO:0000313" key="2">
    <source>
        <dbReference type="EMBL" id="KAG5455555.1"/>
    </source>
</evidence>
<reference evidence="2 3" key="1">
    <citation type="journal article" name="Sci. Rep.">
        <title>Genome-scale phylogenetic analyses confirm Olpidium as the closest living zoosporic fungus to the non-flagellated, terrestrial fungi.</title>
        <authorList>
            <person name="Chang Y."/>
            <person name="Rochon D."/>
            <person name="Sekimoto S."/>
            <person name="Wang Y."/>
            <person name="Chovatia M."/>
            <person name="Sandor L."/>
            <person name="Salamov A."/>
            <person name="Grigoriev I.V."/>
            <person name="Stajich J.E."/>
            <person name="Spatafora J.W."/>
        </authorList>
    </citation>
    <scope>NUCLEOTIDE SEQUENCE [LARGE SCALE GENOMIC DNA]</scope>
    <source>
        <strain evidence="2">S191</strain>
    </source>
</reference>
<dbReference type="Proteomes" id="UP000673691">
    <property type="component" value="Unassembled WGS sequence"/>
</dbReference>
<accession>A0A8H8DED5</accession>
<sequence length="91" mass="9012">MTPSGNRRSEEAAAPAPGPRGVEGAGAGVAGGRRSARRDGAGGPAAPVRATLAHRPASSAGSAFGPSLVSRFRDLYTAHTPDFTNCTSGHG</sequence>
<evidence type="ECO:0000313" key="3">
    <source>
        <dbReference type="Proteomes" id="UP000673691"/>
    </source>
</evidence>